<dbReference type="AlphaFoldDB" id="A0A1G1VV55"/>
<dbReference type="STRING" id="1797593.A3A65_04180"/>
<name>A0A1G1VV55_9BACT</name>
<gene>
    <name evidence="1" type="ORF">A3A65_04180</name>
</gene>
<reference evidence="1 2" key="1">
    <citation type="journal article" date="2016" name="Nat. Commun.">
        <title>Thousands of microbial genomes shed light on interconnected biogeochemical processes in an aquifer system.</title>
        <authorList>
            <person name="Anantharaman K."/>
            <person name="Brown C.T."/>
            <person name="Hug L.A."/>
            <person name="Sharon I."/>
            <person name="Castelle C.J."/>
            <person name="Probst A.J."/>
            <person name="Thomas B.C."/>
            <person name="Singh A."/>
            <person name="Wilkins M.J."/>
            <person name="Karaoz U."/>
            <person name="Brodie E.L."/>
            <person name="Williams K.H."/>
            <person name="Hubbard S.S."/>
            <person name="Banfield J.F."/>
        </authorList>
    </citation>
    <scope>NUCLEOTIDE SEQUENCE [LARGE SCALE GENOMIC DNA]</scope>
</reference>
<sequence length="60" mass="6848">MKVFSFIKQRKRGPFDRFDQLTAGKLPPPLKLGLTGRIEEEPDAALFLTFSVNRNKIEKG</sequence>
<dbReference type="Proteomes" id="UP000176723">
    <property type="component" value="Unassembled WGS sequence"/>
</dbReference>
<dbReference type="EMBL" id="MHCL01000029">
    <property type="protein sequence ID" value="OGY19291.1"/>
    <property type="molecule type" value="Genomic_DNA"/>
</dbReference>
<evidence type="ECO:0000313" key="2">
    <source>
        <dbReference type="Proteomes" id="UP000176723"/>
    </source>
</evidence>
<accession>A0A1G1VV55</accession>
<protein>
    <submittedName>
        <fullName evidence="1">Uncharacterized protein</fullName>
    </submittedName>
</protein>
<comment type="caution">
    <text evidence="1">The sequence shown here is derived from an EMBL/GenBank/DDBJ whole genome shotgun (WGS) entry which is preliminary data.</text>
</comment>
<evidence type="ECO:0000313" key="1">
    <source>
        <dbReference type="EMBL" id="OGY19291.1"/>
    </source>
</evidence>
<organism evidence="1 2">
    <name type="scientific">Candidatus Chisholmbacteria bacterium RIFCSPLOWO2_01_FULL_49_14</name>
    <dbReference type="NCBI Taxonomy" id="1797593"/>
    <lineage>
        <taxon>Bacteria</taxon>
        <taxon>Candidatus Chisholmiibacteriota</taxon>
    </lineage>
</organism>
<proteinExistence type="predicted"/>